<protein>
    <recommendedName>
        <fullName evidence="1">YagK/YfjJ C-terminal domain-containing protein</fullName>
    </recommendedName>
</protein>
<evidence type="ECO:0000313" key="3">
    <source>
        <dbReference type="Proteomes" id="UP000243629"/>
    </source>
</evidence>
<dbReference type="Pfam" id="PF11726">
    <property type="entry name" value="YagK_YfjJ_C"/>
    <property type="match status" value="1"/>
</dbReference>
<dbReference type="OrthoDB" id="5701642at2"/>
<dbReference type="STRING" id="1720063.SAMN05216217_10548"/>
<sequence length="222" mass="25654">MIRHPDNPNLRLHYDNSFEGLSVMVDKGPFIEQYLSRLKRTIELALDEYPRLLAFRADLRLPAGVDLPVHTDSNVVISRFLDSFKAKIKHNRLRARECNKYAHDSKVRYVWAREVGQRERPHYHLLILLNLDAFYTLGKLDSTADNMISRMQEAWASALGMRVELVKGLVHIPANAVYRVDRKVKAGKPDRLPELFYRTSYLCKAVTKSYGRGHWGFGTSRG</sequence>
<dbReference type="AlphaFoldDB" id="A0A1I4QVD1"/>
<dbReference type="InterPro" id="IPR057271">
    <property type="entry name" value="YagK_YfjJ_C"/>
</dbReference>
<reference evidence="3" key="1">
    <citation type="submission" date="2016-10" db="EMBL/GenBank/DDBJ databases">
        <authorList>
            <person name="Varghese N."/>
            <person name="Submissions S."/>
        </authorList>
    </citation>
    <scope>NUCLEOTIDE SEQUENCE [LARGE SCALE GENOMIC DNA]</scope>
    <source>
        <strain evidence="3">DSM 24213</strain>
    </source>
</reference>
<organism evidence="2 3">
    <name type="scientific">Halopseudomonas yangmingensis</name>
    <dbReference type="NCBI Taxonomy" id="1720063"/>
    <lineage>
        <taxon>Bacteria</taxon>
        <taxon>Pseudomonadati</taxon>
        <taxon>Pseudomonadota</taxon>
        <taxon>Gammaproteobacteria</taxon>
        <taxon>Pseudomonadales</taxon>
        <taxon>Pseudomonadaceae</taxon>
        <taxon>Halopseudomonas</taxon>
    </lineage>
</organism>
<evidence type="ECO:0000259" key="1">
    <source>
        <dbReference type="Pfam" id="PF11726"/>
    </source>
</evidence>
<name>A0A1I4QVD1_9GAMM</name>
<dbReference type="EMBL" id="FOUI01000005">
    <property type="protein sequence ID" value="SFM43653.1"/>
    <property type="molecule type" value="Genomic_DNA"/>
</dbReference>
<gene>
    <name evidence="2" type="ORF">SAMN05216217_10548</name>
</gene>
<feature type="domain" description="YagK/YfjJ C-terminal" evidence="1">
    <location>
        <begin position="46"/>
        <end position="220"/>
    </location>
</feature>
<dbReference type="RefSeq" id="WP_093474424.1">
    <property type="nucleotide sequence ID" value="NZ_FOUI01000005.1"/>
</dbReference>
<accession>A0A1I4QVD1</accession>
<proteinExistence type="predicted"/>
<keyword evidence="3" id="KW-1185">Reference proteome</keyword>
<evidence type="ECO:0000313" key="2">
    <source>
        <dbReference type="EMBL" id="SFM43653.1"/>
    </source>
</evidence>
<dbReference type="Proteomes" id="UP000243629">
    <property type="component" value="Unassembled WGS sequence"/>
</dbReference>